<evidence type="ECO:0000313" key="2">
    <source>
        <dbReference type="EMBL" id="MCD7460236.1"/>
    </source>
</evidence>
<gene>
    <name evidence="2" type="ORF">HAX54_043125</name>
</gene>
<keyword evidence="1" id="KW-0812">Transmembrane</keyword>
<accession>A0ABS8SN33</accession>
<name>A0ABS8SN33_DATST</name>
<keyword evidence="1" id="KW-0472">Membrane</keyword>
<comment type="caution">
    <text evidence="2">The sequence shown here is derived from an EMBL/GenBank/DDBJ whole genome shotgun (WGS) entry which is preliminary data.</text>
</comment>
<organism evidence="2 3">
    <name type="scientific">Datura stramonium</name>
    <name type="common">Jimsonweed</name>
    <name type="synonym">Common thornapple</name>
    <dbReference type="NCBI Taxonomy" id="4076"/>
    <lineage>
        <taxon>Eukaryota</taxon>
        <taxon>Viridiplantae</taxon>
        <taxon>Streptophyta</taxon>
        <taxon>Embryophyta</taxon>
        <taxon>Tracheophyta</taxon>
        <taxon>Spermatophyta</taxon>
        <taxon>Magnoliopsida</taxon>
        <taxon>eudicotyledons</taxon>
        <taxon>Gunneridae</taxon>
        <taxon>Pentapetalae</taxon>
        <taxon>asterids</taxon>
        <taxon>lamiids</taxon>
        <taxon>Solanales</taxon>
        <taxon>Solanaceae</taxon>
        <taxon>Solanoideae</taxon>
        <taxon>Datureae</taxon>
        <taxon>Datura</taxon>
    </lineage>
</organism>
<feature type="transmembrane region" description="Helical" evidence="1">
    <location>
        <begin position="41"/>
        <end position="62"/>
    </location>
</feature>
<dbReference type="Proteomes" id="UP000823775">
    <property type="component" value="Unassembled WGS sequence"/>
</dbReference>
<evidence type="ECO:0000256" key="1">
    <source>
        <dbReference type="SAM" id="Phobius"/>
    </source>
</evidence>
<dbReference type="EMBL" id="JACEIK010000642">
    <property type="protein sequence ID" value="MCD7460236.1"/>
    <property type="molecule type" value="Genomic_DNA"/>
</dbReference>
<evidence type="ECO:0000313" key="3">
    <source>
        <dbReference type="Proteomes" id="UP000823775"/>
    </source>
</evidence>
<proteinExistence type="predicted"/>
<sequence length="146" mass="16378">MRREREGDGRWSRRRWGFLERGEGDRATAGSDDGKRERRRLPAVVGVGGWYLHGVLAGGWYLHGETGERKKGRIAVRVGFRRVHRRKKWGEGEREAVGSVVVWLELMEIMVVAGNNGGRERVVEEMGRGRLPTVKESEGGEAAAAI</sequence>
<protein>
    <submittedName>
        <fullName evidence="2">Uncharacterized protein</fullName>
    </submittedName>
</protein>
<keyword evidence="3" id="KW-1185">Reference proteome</keyword>
<reference evidence="2 3" key="1">
    <citation type="journal article" date="2021" name="BMC Genomics">
        <title>Datura genome reveals duplications of psychoactive alkaloid biosynthetic genes and high mutation rate following tissue culture.</title>
        <authorList>
            <person name="Rajewski A."/>
            <person name="Carter-House D."/>
            <person name="Stajich J."/>
            <person name="Litt A."/>
        </authorList>
    </citation>
    <scope>NUCLEOTIDE SEQUENCE [LARGE SCALE GENOMIC DNA]</scope>
    <source>
        <strain evidence="2">AR-01</strain>
    </source>
</reference>
<keyword evidence="1" id="KW-1133">Transmembrane helix</keyword>